<sequence>LGSRSPRTLQAKYWLAYALHEQGKGAEALQLLRTLLATAESQPSTQVDERVLQVIVPRIMQLISRLLVLSGNTRDALSMADTALERMTKLLPPGHPEILDANQERASKLAFSNQLPSAMKLARETLESCKRYLGTEHEISCMAAHTYAHFCLSSQNPAEGDEELVWAIPAMQRIVGSEH</sequence>
<dbReference type="SUPFAM" id="SSF48452">
    <property type="entry name" value="TPR-like"/>
    <property type="match status" value="1"/>
</dbReference>
<dbReference type="EMBL" id="JAUKUD010000005">
    <property type="protein sequence ID" value="KAK0743858.1"/>
    <property type="molecule type" value="Genomic_DNA"/>
</dbReference>
<comment type="caution">
    <text evidence="1">The sequence shown here is derived from an EMBL/GenBank/DDBJ whole genome shotgun (WGS) entry which is preliminary data.</text>
</comment>
<name>A0AA40EQY0_9PEZI</name>
<dbReference type="Gene3D" id="1.25.40.10">
    <property type="entry name" value="Tetratricopeptide repeat domain"/>
    <property type="match status" value="2"/>
</dbReference>
<dbReference type="AlphaFoldDB" id="A0AA40EQY0"/>
<dbReference type="InterPro" id="IPR011990">
    <property type="entry name" value="TPR-like_helical_dom_sf"/>
</dbReference>
<organism evidence="1 2">
    <name type="scientific">Schizothecium vesticola</name>
    <dbReference type="NCBI Taxonomy" id="314040"/>
    <lineage>
        <taxon>Eukaryota</taxon>
        <taxon>Fungi</taxon>
        <taxon>Dikarya</taxon>
        <taxon>Ascomycota</taxon>
        <taxon>Pezizomycotina</taxon>
        <taxon>Sordariomycetes</taxon>
        <taxon>Sordariomycetidae</taxon>
        <taxon>Sordariales</taxon>
        <taxon>Schizotheciaceae</taxon>
        <taxon>Schizothecium</taxon>
    </lineage>
</organism>
<gene>
    <name evidence="1" type="ORF">B0T18DRAFT_308308</name>
</gene>
<accession>A0AA40EQY0</accession>
<evidence type="ECO:0000313" key="1">
    <source>
        <dbReference type="EMBL" id="KAK0743858.1"/>
    </source>
</evidence>
<feature type="non-terminal residue" evidence="1">
    <location>
        <position position="1"/>
    </location>
</feature>
<keyword evidence="2" id="KW-1185">Reference proteome</keyword>
<evidence type="ECO:0000313" key="2">
    <source>
        <dbReference type="Proteomes" id="UP001172155"/>
    </source>
</evidence>
<feature type="non-terminal residue" evidence="1">
    <location>
        <position position="179"/>
    </location>
</feature>
<dbReference type="Proteomes" id="UP001172155">
    <property type="component" value="Unassembled WGS sequence"/>
</dbReference>
<protein>
    <submittedName>
        <fullName evidence="1">Uncharacterized protein</fullName>
    </submittedName>
</protein>
<proteinExistence type="predicted"/>
<dbReference type="Pfam" id="PF13374">
    <property type="entry name" value="TPR_10"/>
    <property type="match status" value="1"/>
</dbReference>
<reference evidence="1" key="1">
    <citation type="submission" date="2023-06" db="EMBL/GenBank/DDBJ databases">
        <title>Genome-scale phylogeny and comparative genomics of the fungal order Sordariales.</title>
        <authorList>
            <consortium name="Lawrence Berkeley National Laboratory"/>
            <person name="Hensen N."/>
            <person name="Bonometti L."/>
            <person name="Westerberg I."/>
            <person name="Brannstrom I.O."/>
            <person name="Guillou S."/>
            <person name="Cros-Aarteil S."/>
            <person name="Calhoun S."/>
            <person name="Haridas S."/>
            <person name="Kuo A."/>
            <person name="Mondo S."/>
            <person name="Pangilinan J."/>
            <person name="Riley R."/>
            <person name="LaButti K."/>
            <person name="Andreopoulos B."/>
            <person name="Lipzen A."/>
            <person name="Chen C."/>
            <person name="Yanf M."/>
            <person name="Daum C."/>
            <person name="Ng V."/>
            <person name="Clum A."/>
            <person name="Steindorff A."/>
            <person name="Ohm R."/>
            <person name="Martin F."/>
            <person name="Silar P."/>
            <person name="Natvig D."/>
            <person name="Lalanne C."/>
            <person name="Gautier V."/>
            <person name="Ament-velasquez S.L."/>
            <person name="Kruys A."/>
            <person name="Hutchinson M.I."/>
            <person name="Powell A.J."/>
            <person name="Barry K."/>
            <person name="Miller A.N."/>
            <person name="Grigoriev I.V."/>
            <person name="Debuchy R."/>
            <person name="Gladieux P."/>
            <person name="Thoren M.H."/>
            <person name="Johannesson H."/>
        </authorList>
    </citation>
    <scope>NUCLEOTIDE SEQUENCE</scope>
    <source>
        <strain evidence="1">SMH3187-1</strain>
    </source>
</reference>